<dbReference type="InterPro" id="IPR018903">
    <property type="entry name" value="PRR23"/>
</dbReference>
<dbReference type="PANTHER" id="PTHR31813">
    <property type="entry name" value="PROLINE-RICH PROTEIN 23B"/>
    <property type="match status" value="1"/>
</dbReference>
<feature type="compositionally biased region" description="Pro residues" evidence="2">
    <location>
        <begin position="232"/>
        <end position="241"/>
    </location>
</feature>
<dbReference type="Pfam" id="PF10630">
    <property type="entry name" value="DUF2476"/>
    <property type="match status" value="1"/>
</dbReference>
<dbReference type="PANTHER" id="PTHR31813:SF19">
    <property type="entry name" value="PROLINE RICH 23C"/>
    <property type="match status" value="1"/>
</dbReference>
<evidence type="ECO:0000256" key="1">
    <source>
        <dbReference type="ARBA" id="ARBA00009113"/>
    </source>
</evidence>
<dbReference type="Proteomes" id="UP000314985">
    <property type="component" value="Unassembled WGS sequence"/>
</dbReference>
<organism evidence="3 4">
    <name type="scientific">Sus scrofa</name>
    <name type="common">Pig</name>
    <dbReference type="NCBI Taxonomy" id="9823"/>
    <lineage>
        <taxon>Eukaryota</taxon>
        <taxon>Metazoa</taxon>
        <taxon>Chordata</taxon>
        <taxon>Craniata</taxon>
        <taxon>Vertebrata</taxon>
        <taxon>Euteleostomi</taxon>
        <taxon>Mammalia</taxon>
        <taxon>Eutheria</taxon>
        <taxon>Laurasiatheria</taxon>
        <taxon>Artiodactyla</taxon>
        <taxon>Suina</taxon>
        <taxon>Suidae</taxon>
        <taxon>Sus</taxon>
    </lineage>
</organism>
<name>A0A4X1SF19_PIG</name>
<comment type="similarity">
    <text evidence="1">Belongs to the PRR23 family.</text>
</comment>
<sequence>MGSRPRSPSAYPADWWAPESGRQGLTKRRRPAEPAGPESVSEAPPCPDNRTEPAAALTSVVVLAAGCALHLALDNVDVVLEPEPTSVLQVSLGDRTLILVPEALLGSGVECPGEQNLTEGAFLSAPGESLALGEGFFCAAVPEIACQEEANEEDSDTEFLSPAMDAAVGSVPGLCSLDVARRLTWASGPNAQAFDSEPSLPTPIFSPERRSPPQDYSLDLHLPEPSSDSPLQPLPPSPSPGPHERPQRPHGPARKARKCLFPE</sequence>
<accession>A0A4X1SF19</accession>
<evidence type="ECO:0000313" key="4">
    <source>
        <dbReference type="Proteomes" id="UP000314985"/>
    </source>
</evidence>
<reference evidence="4" key="1">
    <citation type="submission" date="2017-08" db="EMBL/GenBank/DDBJ databases">
        <title>USMARCv1.0.</title>
        <authorList>
            <person name="Hannum G.I."/>
            <person name="Koren S."/>
            <person name="Schroeder S.G."/>
            <person name="Chin S.C."/>
            <person name="Nonneman D.J."/>
            <person name="Becker S.A."/>
            <person name="Rosen B.D."/>
            <person name="Bickhart D.M."/>
            <person name="Putnam N.H."/>
            <person name="Green R.E."/>
            <person name="Tuggle C.K."/>
            <person name="Liu H."/>
            <person name="Rohrer G.A."/>
            <person name="Warr A."/>
            <person name="Hall R."/>
            <person name="Kim K."/>
            <person name="Hume D.A."/>
            <person name="Talbot R."/>
            <person name="Chow W."/>
            <person name="Howe K."/>
            <person name="Schwartz A.S."/>
            <person name="Watson M."/>
            <person name="Archibald A.L."/>
            <person name="Phillippy A.M."/>
            <person name="Smith T.P.L."/>
        </authorList>
    </citation>
    <scope>NUCLEOTIDE SEQUENCE [LARGE SCALE GENOMIC DNA]</scope>
</reference>
<evidence type="ECO:0000313" key="3">
    <source>
        <dbReference type="Ensembl" id="ENSSSCP00070000410.1"/>
    </source>
</evidence>
<feature type="region of interest" description="Disordered" evidence="2">
    <location>
        <begin position="1"/>
        <end position="51"/>
    </location>
</feature>
<evidence type="ECO:0000256" key="2">
    <source>
        <dbReference type="SAM" id="MobiDB-lite"/>
    </source>
</evidence>
<dbReference type="AlphaFoldDB" id="A0A4X1SF19"/>
<reference evidence="3" key="2">
    <citation type="submission" date="2025-08" db="UniProtKB">
        <authorList>
            <consortium name="Ensembl"/>
        </authorList>
    </citation>
    <scope>IDENTIFICATION</scope>
</reference>
<feature type="compositionally biased region" description="Basic residues" evidence="2">
    <location>
        <begin position="251"/>
        <end position="263"/>
    </location>
</feature>
<protein>
    <submittedName>
        <fullName evidence="3">Uncharacterized protein</fullName>
    </submittedName>
</protein>
<feature type="region of interest" description="Disordered" evidence="2">
    <location>
        <begin position="189"/>
        <end position="263"/>
    </location>
</feature>
<proteinExistence type="inferred from homology"/>
<dbReference type="Ensembl" id="ENSSSCT00070000484.1">
    <property type="protein sequence ID" value="ENSSSCP00070000410.1"/>
    <property type="gene ID" value="ENSSSCG00070000278.1"/>
</dbReference>